<dbReference type="Gene3D" id="3.30.160.60">
    <property type="entry name" value="Classic Zinc Finger"/>
    <property type="match status" value="1"/>
</dbReference>
<name>A0A9I9EDH1_CUCME</name>
<accession>A0A9I9EDH1</accession>
<dbReference type="AlphaFoldDB" id="A0A9I9EDH1"/>
<dbReference type="EnsemblPlants" id="MELO3C032278.2.1">
    <property type="protein sequence ID" value="MELO3C032278.2.1"/>
    <property type="gene ID" value="MELO3C032278.2"/>
</dbReference>
<evidence type="ECO:0000256" key="1">
    <source>
        <dbReference type="SAM" id="MobiDB-lite"/>
    </source>
</evidence>
<feature type="domain" description="C2H2-type" evidence="2">
    <location>
        <begin position="64"/>
        <end position="86"/>
    </location>
</feature>
<evidence type="ECO:0000313" key="3">
    <source>
        <dbReference type="EnsemblPlants" id="MELO3C032278.2.1"/>
    </source>
</evidence>
<dbReference type="InterPro" id="IPR013087">
    <property type="entry name" value="Znf_C2H2_type"/>
</dbReference>
<protein>
    <recommendedName>
        <fullName evidence="2">C2H2-type domain-containing protein</fullName>
    </recommendedName>
</protein>
<proteinExistence type="predicted"/>
<organism evidence="3">
    <name type="scientific">Cucumis melo</name>
    <name type="common">Muskmelon</name>
    <dbReference type="NCBI Taxonomy" id="3656"/>
    <lineage>
        <taxon>Eukaryota</taxon>
        <taxon>Viridiplantae</taxon>
        <taxon>Streptophyta</taxon>
        <taxon>Embryophyta</taxon>
        <taxon>Tracheophyta</taxon>
        <taxon>Spermatophyta</taxon>
        <taxon>Magnoliopsida</taxon>
        <taxon>eudicotyledons</taxon>
        <taxon>Gunneridae</taxon>
        <taxon>Pentapetalae</taxon>
        <taxon>rosids</taxon>
        <taxon>fabids</taxon>
        <taxon>Cucurbitales</taxon>
        <taxon>Cucurbitaceae</taxon>
        <taxon>Benincaseae</taxon>
        <taxon>Cucumis</taxon>
    </lineage>
</organism>
<reference evidence="3" key="1">
    <citation type="submission" date="2023-03" db="UniProtKB">
        <authorList>
            <consortium name="EnsemblPlants"/>
        </authorList>
    </citation>
    <scope>IDENTIFICATION</scope>
</reference>
<dbReference type="Gramene" id="MELO3C032278.2.1">
    <property type="protein sequence ID" value="MELO3C032278.2.1"/>
    <property type="gene ID" value="MELO3C032278.2"/>
</dbReference>
<feature type="compositionally biased region" description="Basic and acidic residues" evidence="1">
    <location>
        <begin position="10"/>
        <end position="23"/>
    </location>
</feature>
<evidence type="ECO:0000259" key="2">
    <source>
        <dbReference type="PROSITE" id="PS00028"/>
    </source>
</evidence>
<sequence>MESSSSSNTNKEEKSSNTNKGEKGSNNNDPPSPNRVICHLCGNNIPEKSFLKHQSRHTGKFHTCKSCLLKFQSKCDLWRHQDENKHK</sequence>
<dbReference type="PROSITE" id="PS00028">
    <property type="entry name" value="ZINC_FINGER_C2H2_1"/>
    <property type="match status" value="1"/>
</dbReference>
<feature type="region of interest" description="Disordered" evidence="1">
    <location>
        <begin position="1"/>
        <end position="35"/>
    </location>
</feature>